<dbReference type="AlphaFoldDB" id="A0A9P1DWV8"/>
<reference evidence="2" key="1">
    <citation type="submission" date="2022-10" db="EMBL/GenBank/DDBJ databases">
        <authorList>
            <person name="Chen Y."/>
            <person name="Dougan E. K."/>
            <person name="Chan C."/>
            <person name="Rhodes N."/>
            <person name="Thang M."/>
        </authorList>
    </citation>
    <scope>NUCLEOTIDE SEQUENCE</scope>
</reference>
<dbReference type="EMBL" id="CAMXCT030006621">
    <property type="protein sequence ID" value="CAL4804427.1"/>
    <property type="molecule type" value="Genomic_DNA"/>
</dbReference>
<feature type="compositionally biased region" description="Basic and acidic residues" evidence="1">
    <location>
        <begin position="84"/>
        <end position="96"/>
    </location>
</feature>
<evidence type="ECO:0000313" key="3">
    <source>
        <dbReference type="EMBL" id="CAL1170490.1"/>
    </source>
</evidence>
<gene>
    <name evidence="2" type="ORF">C1SCF055_LOCUS41787</name>
</gene>
<name>A0A9P1DWV8_9DINO</name>
<dbReference type="Proteomes" id="UP001152797">
    <property type="component" value="Unassembled WGS sequence"/>
</dbReference>
<organism evidence="2">
    <name type="scientific">Cladocopium goreaui</name>
    <dbReference type="NCBI Taxonomy" id="2562237"/>
    <lineage>
        <taxon>Eukaryota</taxon>
        <taxon>Sar</taxon>
        <taxon>Alveolata</taxon>
        <taxon>Dinophyceae</taxon>
        <taxon>Suessiales</taxon>
        <taxon>Symbiodiniaceae</taxon>
        <taxon>Cladocopium</taxon>
    </lineage>
</organism>
<proteinExistence type="predicted"/>
<feature type="compositionally biased region" description="Basic residues" evidence="1">
    <location>
        <begin position="74"/>
        <end position="83"/>
    </location>
</feature>
<keyword evidence="4" id="KW-1185">Reference proteome</keyword>
<protein>
    <submittedName>
        <fullName evidence="2">Uncharacterized protein</fullName>
    </submittedName>
</protein>
<evidence type="ECO:0000256" key="1">
    <source>
        <dbReference type="SAM" id="MobiDB-lite"/>
    </source>
</evidence>
<evidence type="ECO:0000313" key="4">
    <source>
        <dbReference type="Proteomes" id="UP001152797"/>
    </source>
</evidence>
<dbReference type="EMBL" id="CAMXCT010006621">
    <property type="protein sequence ID" value="CAI4017115.1"/>
    <property type="molecule type" value="Genomic_DNA"/>
</dbReference>
<dbReference type="EMBL" id="CAMXCT020006621">
    <property type="protein sequence ID" value="CAL1170490.1"/>
    <property type="molecule type" value="Genomic_DNA"/>
</dbReference>
<evidence type="ECO:0000313" key="2">
    <source>
        <dbReference type="EMBL" id="CAI4017115.1"/>
    </source>
</evidence>
<feature type="region of interest" description="Disordered" evidence="1">
    <location>
        <begin position="47"/>
        <end position="132"/>
    </location>
</feature>
<feature type="compositionally biased region" description="Basic and acidic residues" evidence="1">
    <location>
        <begin position="48"/>
        <end position="73"/>
    </location>
</feature>
<sequence length="444" mass="48970">MLRQPSCQHVDQLAEVHRNALEVLKKIADCCCKEAAAWTANVQALAKAKQDEEKALARENQKEEKRAAQAEKKKREKILKAAKARADKAEKERMAEEGGGDQADVEEAAAQGKSKKTRNRNRSGTQELTEDDPELLHAMFKLPLGAMAVANDVASFVDQIAEVPGAACIARLRRGPFKKEDDSLNPSDCNAMQKVLVQESQSFVQQVEELYKAPNAKWDARATSIADGPALMLAMDDKIAQRLQQLSVEHQDRCDVPRVNVLDRDHLGKEIYDEAIRNQRDAEAAMKEMRRMTGVAWVGAKHGGVFTGNLPVPGAAFLYQIEGQRIVACAPAMELLGMMHTHDAAALPDEINAEMAPEMIKDIMRFLQTAREDFLRENLPVNFRYECIIPGDVLYVPAGSIVMEKSVVANNVILRVPSPLLSSTAIESVIFTSGIAPKSLGIEH</sequence>
<reference evidence="3" key="2">
    <citation type="submission" date="2024-04" db="EMBL/GenBank/DDBJ databases">
        <authorList>
            <person name="Chen Y."/>
            <person name="Shah S."/>
            <person name="Dougan E. K."/>
            <person name="Thang M."/>
            <person name="Chan C."/>
        </authorList>
    </citation>
    <scope>NUCLEOTIDE SEQUENCE [LARGE SCALE GENOMIC DNA]</scope>
</reference>
<accession>A0A9P1DWV8</accession>
<comment type="caution">
    <text evidence="2">The sequence shown here is derived from an EMBL/GenBank/DDBJ whole genome shotgun (WGS) entry which is preliminary data.</text>
</comment>